<proteinExistence type="predicted"/>
<organism evidence="2 3">
    <name type="scientific">Nitratidesulfovibrio vulgaris (strain DP4)</name>
    <name type="common">Desulfovibrio vulgaris</name>
    <dbReference type="NCBI Taxonomy" id="391774"/>
    <lineage>
        <taxon>Bacteria</taxon>
        <taxon>Pseudomonadati</taxon>
        <taxon>Thermodesulfobacteriota</taxon>
        <taxon>Desulfovibrionia</taxon>
        <taxon>Desulfovibrionales</taxon>
        <taxon>Desulfovibrionaceae</taxon>
        <taxon>Nitratidesulfovibrio</taxon>
    </lineage>
</organism>
<dbReference type="RefSeq" id="WP_011787419.1">
    <property type="nucleotide sequence ID" value="NC_008741.1"/>
</dbReference>
<geneLocation type="plasmid" evidence="2 3">
    <name>pDVUL01</name>
</geneLocation>
<dbReference type="HOGENOM" id="CLU_481233_0_0_7"/>
<accession>A0A0H3ABE4</accession>
<name>A0A0H3ABE4_NITV4</name>
<protein>
    <submittedName>
        <fullName evidence="2">Uncharacterized protein</fullName>
    </submittedName>
</protein>
<keyword evidence="2" id="KW-0614">Plasmid</keyword>
<sequence>MLHTPDLAPLWRLFPGLRAILETWEGRTLGDVAQGFRQPGAVPSAAALDAMHDLVAPVHGEDVARALRRRLHLSPSVLAANHHGIECFPELVQAIHFFGLPDLLDGLDGLGGPDALGGPNGLGGLKGPDAPGGPCCLGGPDCSGKPRGDARGEVPTAPAAASTSSPTPPPMPTPAAAGTVIPVLSCTTVSLQSQVYPRGLLLARRAPAPDGAHFMRLPLFPASMQDTVVCAAPPLTPQQVRASRGLWRKLPLRPWERRAADALIDAHVDIPEVYALPRFGEQASLINARLCRQRFPDAPHVTVVYIELERLAARLLARDLTDGASIVSRLLFDPAARRRILSRLAGTRGCWTAHAFDATTTPLPRTGSNGTAFFWTVDATGRRIPLRLDDTTRPVLTSGDRRFALEPEALAGALHEGLLMPGLFCSYVTLALQHGLRCHGGMFFTEYLPAMLDAVHDVLGECPAHCRATPLAALPLSVLFDDRGTDDRDDGAYGGHRDNGTDPRPAGTVEMFAAGGLDAGSLRRLARTPAGAVLPLSLRECYEECVPCGERPAGWAERLVPHGTPWQGVTLRVSDDPA</sequence>
<evidence type="ECO:0000256" key="1">
    <source>
        <dbReference type="SAM" id="MobiDB-lite"/>
    </source>
</evidence>
<dbReference type="EMBL" id="CP000528">
    <property type="protein sequence ID" value="ABM29972.1"/>
    <property type="molecule type" value="Genomic_DNA"/>
</dbReference>
<evidence type="ECO:0000313" key="2">
    <source>
        <dbReference type="EMBL" id="ABM29972.1"/>
    </source>
</evidence>
<feature type="region of interest" description="Disordered" evidence="1">
    <location>
        <begin position="146"/>
        <end position="174"/>
    </location>
</feature>
<feature type="compositionally biased region" description="Low complexity" evidence="1">
    <location>
        <begin position="155"/>
        <end position="165"/>
    </location>
</feature>
<dbReference type="KEGG" id="dvl:Dvul_2961"/>
<gene>
    <name evidence="2" type="ordered locus">Dvul_2961</name>
</gene>
<dbReference type="AlphaFoldDB" id="A0A0H3ABE4"/>
<evidence type="ECO:0000313" key="3">
    <source>
        <dbReference type="Proteomes" id="UP000009173"/>
    </source>
</evidence>
<reference evidence="3" key="1">
    <citation type="journal article" date="2009" name="Environ. Microbiol.">
        <title>Contribution of mobile genetic elements to Desulfovibrio vulgaris genome plasticity.</title>
        <authorList>
            <person name="Walker C.B."/>
            <person name="Stolyar S."/>
            <person name="Chivian D."/>
            <person name="Pinel N."/>
            <person name="Gabster J.A."/>
            <person name="Dehal P.S."/>
            <person name="He Z."/>
            <person name="Yang Z.K."/>
            <person name="Yen H.C."/>
            <person name="Zhou J."/>
            <person name="Wall J.D."/>
            <person name="Hazen T.C."/>
            <person name="Arkin A.P."/>
            <person name="Stahl D.A."/>
        </authorList>
    </citation>
    <scope>NUCLEOTIDE SEQUENCE [LARGE SCALE GENOMIC DNA]</scope>
    <source>
        <strain evidence="3">DP4</strain>
    </source>
</reference>
<dbReference type="Proteomes" id="UP000009173">
    <property type="component" value="Plasmid pDVUL01"/>
</dbReference>